<gene>
    <name evidence="1" type="ORF">NLG97_g4695</name>
</gene>
<sequence length="251" mass="27798">MDNRGINTQKTLVTPMWVLGIRIAQVVLSVVILGMAATWSTYSLFDGPSIAIAAAVFTWLIVAYSVVTEKIPAANAFYTVYAVIILDAYMCIIWLSTWALNAARRAAFGSLDGIDGNVGGHGQYCYNGICYDYKKRSIEARSITYKTLYGLLAGVAALGAFVWISFIVTLAWTIMNFLKGRKDGRFTFGSSRTVTAEHTMEEQKPQGQPQQYAQPQYAGQEQQAYPQYPQQTPQVGAQYAHDPNQITPHQQ</sequence>
<comment type="caution">
    <text evidence="1">The sequence shown here is derived from an EMBL/GenBank/DDBJ whole genome shotgun (WGS) entry which is preliminary data.</text>
</comment>
<dbReference type="Proteomes" id="UP001148737">
    <property type="component" value="Unassembled WGS sequence"/>
</dbReference>
<organism evidence="1 2">
    <name type="scientific">Lecanicillium saksenae</name>
    <dbReference type="NCBI Taxonomy" id="468837"/>
    <lineage>
        <taxon>Eukaryota</taxon>
        <taxon>Fungi</taxon>
        <taxon>Dikarya</taxon>
        <taxon>Ascomycota</taxon>
        <taxon>Pezizomycotina</taxon>
        <taxon>Sordariomycetes</taxon>
        <taxon>Hypocreomycetidae</taxon>
        <taxon>Hypocreales</taxon>
        <taxon>Cordycipitaceae</taxon>
        <taxon>Lecanicillium</taxon>
    </lineage>
</organism>
<name>A0ACC1QVR8_9HYPO</name>
<reference evidence="1" key="1">
    <citation type="submission" date="2022-07" db="EMBL/GenBank/DDBJ databases">
        <title>Genome Sequence of Lecanicillium saksenae.</title>
        <authorList>
            <person name="Buettner E."/>
        </authorList>
    </citation>
    <scope>NUCLEOTIDE SEQUENCE</scope>
    <source>
        <strain evidence="1">VT-O1</strain>
    </source>
</reference>
<evidence type="ECO:0000313" key="2">
    <source>
        <dbReference type="Proteomes" id="UP001148737"/>
    </source>
</evidence>
<proteinExistence type="predicted"/>
<accession>A0ACC1QVR8</accession>
<dbReference type="EMBL" id="JANAKD010000481">
    <property type="protein sequence ID" value="KAJ3493490.1"/>
    <property type="molecule type" value="Genomic_DNA"/>
</dbReference>
<protein>
    <submittedName>
        <fullName evidence="1">Uncharacterized protein</fullName>
    </submittedName>
</protein>
<evidence type="ECO:0000313" key="1">
    <source>
        <dbReference type="EMBL" id="KAJ3493490.1"/>
    </source>
</evidence>
<keyword evidence="2" id="KW-1185">Reference proteome</keyword>